<feature type="region of interest" description="Disordered" evidence="3">
    <location>
        <begin position="313"/>
        <end position="337"/>
    </location>
</feature>
<keyword evidence="2" id="KW-0560">Oxidoreductase</keyword>
<accession>A0A844B2B3</accession>
<dbReference type="PANTHER" id="PTHR11091:SF0">
    <property type="entry name" value="MALATE DEHYDROGENASE"/>
    <property type="match status" value="1"/>
</dbReference>
<comment type="similarity">
    <text evidence="1">Belongs to the LDH2/MDH2 oxidoreductase family.</text>
</comment>
<evidence type="ECO:0000256" key="2">
    <source>
        <dbReference type="ARBA" id="ARBA00023002"/>
    </source>
</evidence>
<sequence length="370" mass="38718">MSLRYGLHAFDGEPVTITTPLTFASTDLVDFARGLLAASGLPADKADAVAAILVEGDLMGHDTHGLALLAGYLEAIETGTMRREGEPLVIADSPAAVTWDGQRLPGPWLVLKAMEEAAQRAARLGTGTVVIRRSHHIASLESFLRRATDRGLLMILTCSDPNTASVAPFGGLDPVFTPNPMAFGIPAPGTPVLVDISTSATTNGMTNRMHKEGRQFDAHWLLDGLGAPSTDPGVLFREPKGTILPLGGMDSGHKGYGLALMVEALTGGLAGHGRADPPEGWGATVFLQIIDPRAFAGIDAFHKQIGTVVDQCRASRPGKPGRPVRTPGERGSALAAKQRQSGVALHPSIMPALEPWAAKLGVPAPLARSA</sequence>
<dbReference type="SUPFAM" id="SSF89733">
    <property type="entry name" value="L-sulfolactate dehydrogenase-like"/>
    <property type="match status" value="1"/>
</dbReference>
<evidence type="ECO:0000256" key="1">
    <source>
        <dbReference type="ARBA" id="ARBA00006056"/>
    </source>
</evidence>
<dbReference type="InterPro" id="IPR003767">
    <property type="entry name" value="Malate/L-lactate_DH-like"/>
</dbReference>
<comment type="caution">
    <text evidence="4">The sequence shown here is derived from an EMBL/GenBank/DDBJ whole genome shotgun (WGS) entry which is preliminary data.</text>
</comment>
<dbReference type="Gene3D" id="3.30.1370.60">
    <property type="entry name" value="Hypothetical oxidoreductase yiak, domain 2"/>
    <property type="match status" value="1"/>
</dbReference>
<name>A0A844B2B3_9BURK</name>
<dbReference type="PANTHER" id="PTHR11091">
    <property type="entry name" value="OXIDOREDUCTASE-RELATED"/>
    <property type="match status" value="1"/>
</dbReference>
<organism evidence="4 5">
    <name type="scientific">Caenimonas koreensis DSM 17982</name>
    <dbReference type="NCBI Taxonomy" id="1121255"/>
    <lineage>
        <taxon>Bacteria</taxon>
        <taxon>Pseudomonadati</taxon>
        <taxon>Pseudomonadota</taxon>
        <taxon>Betaproteobacteria</taxon>
        <taxon>Burkholderiales</taxon>
        <taxon>Comamonadaceae</taxon>
        <taxon>Caenimonas</taxon>
    </lineage>
</organism>
<dbReference type="OrthoDB" id="924592at2"/>
<dbReference type="Gene3D" id="1.10.1530.10">
    <property type="match status" value="1"/>
</dbReference>
<dbReference type="InterPro" id="IPR043143">
    <property type="entry name" value="Mal/L-sulf/L-lact_DH-like_NADP"/>
</dbReference>
<dbReference type="InterPro" id="IPR036111">
    <property type="entry name" value="Mal/L-sulfo/L-lacto_DH-like_sf"/>
</dbReference>
<dbReference type="Proteomes" id="UP000487350">
    <property type="component" value="Unassembled WGS sequence"/>
</dbReference>
<gene>
    <name evidence="4" type="ORF">GHT07_00215</name>
</gene>
<evidence type="ECO:0000313" key="4">
    <source>
        <dbReference type="EMBL" id="MRD45687.1"/>
    </source>
</evidence>
<proteinExistence type="inferred from homology"/>
<dbReference type="AlphaFoldDB" id="A0A844B2B3"/>
<evidence type="ECO:0000313" key="5">
    <source>
        <dbReference type="Proteomes" id="UP000487350"/>
    </source>
</evidence>
<keyword evidence="5" id="KW-1185">Reference proteome</keyword>
<dbReference type="GO" id="GO:0016491">
    <property type="term" value="F:oxidoreductase activity"/>
    <property type="evidence" value="ECO:0007669"/>
    <property type="project" value="UniProtKB-KW"/>
</dbReference>
<protein>
    <submittedName>
        <fullName evidence="4">Ldh family oxidoreductase</fullName>
    </submittedName>
</protein>
<dbReference type="InterPro" id="IPR043144">
    <property type="entry name" value="Mal/L-sulf/L-lact_DH-like_ah"/>
</dbReference>
<reference evidence="4 5" key="1">
    <citation type="submission" date="2019-11" db="EMBL/GenBank/DDBJ databases">
        <title>Caenimonas koreensis gen. nov., sp. nov., isolated from activated sludge.</title>
        <authorList>
            <person name="Seung H.R."/>
        </authorList>
    </citation>
    <scope>NUCLEOTIDE SEQUENCE [LARGE SCALE GENOMIC DNA]</scope>
    <source>
        <strain evidence="4 5">EMB320</strain>
    </source>
</reference>
<dbReference type="Pfam" id="PF02615">
    <property type="entry name" value="Ldh_2"/>
    <property type="match status" value="1"/>
</dbReference>
<evidence type="ECO:0000256" key="3">
    <source>
        <dbReference type="SAM" id="MobiDB-lite"/>
    </source>
</evidence>
<dbReference type="EMBL" id="WJBU01000001">
    <property type="protein sequence ID" value="MRD45687.1"/>
    <property type="molecule type" value="Genomic_DNA"/>
</dbReference>